<dbReference type="PANTHER" id="PTHR43861:SF1">
    <property type="entry name" value="TRANS-ACONITATE 2-METHYLTRANSFERASE"/>
    <property type="match status" value="1"/>
</dbReference>
<dbReference type="GO" id="GO:0008757">
    <property type="term" value="F:S-adenosylmethionine-dependent methyltransferase activity"/>
    <property type="evidence" value="ECO:0007669"/>
    <property type="project" value="InterPro"/>
</dbReference>
<name>A4C9J1_9GAMM</name>
<comment type="caution">
    <text evidence="2">The sequence shown here is derived from an EMBL/GenBank/DDBJ whole genome shotgun (WGS) entry which is preliminary data.</text>
</comment>
<dbReference type="AlphaFoldDB" id="A4C9J1"/>
<dbReference type="RefSeq" id="WP_009839881.1">
    <property type="nucleotide sequence ID" value="NZ_CH959301.1"/>
</dbReference>
<dbReference type="HOGENOM" id="CLU_046586_2_3_6"/>
<dbReference type="Proteomes" id="UP000006201">
    <property type="component" value="Unassembled WGS sequence"/>
</dbReference>
<evidence type="ECO:0000313" key="3">
    <source>
        <dbReference type="Proteomes" id="UP000006201"/>
    </source>
</evidence>
<dbReference type="OrthoDB" id="9760689at2"/>
<dbReference type="Pfam" id="PF08241">
    <property type="entry name" value="Methyltransf_11"/>
    <property type="match status" value="1"/>
</dbReference>
<feature type="domain" description="Methyltransferase type 11" evidence="1">
    <location>
        <begin position="53"/>
        <end position="142"/>
    </location>
</feature>
<reference evidence="2 3" key="1">
    <citation type="submission" date="2006-02" db="EMBL/GenBank/DDBJ databases">
        <authorList>
            <person name="Moran M.A."/>
            <person name="Kjelleberg S."/>
            <person name="Egan S."/>
            <person name="Saunders N."/>
            <person name="Thomas T."/>
            <person name="Ferriera S."/>
            <person name="Johnson J."/>
            <person name="Kravitz S."/>
            <person name="Halpern A."/>
            <person name="Remington K."/>
            <person name="Beeson K."/>
            <person name="Tran B."/>
            <person name="Rogers Y.-H."/>
            <person name="Friedman R."/>
            <person name="Venter J.C."/>
        </authorList>
    </citation>
    <scope>NUCLEOTIDE SEQUENCE [LARGE SCALE GENOMIC DNA]</scope>
    <source>
        <strain evidence="2 3">D2</strain>
    </source>
</reference>
<dbReference type="STRING" id="87626.PTD2_19577"/>
<dbReference type="PANTHER" id="PTHR43861">
    <property type="entry name" value="TRANS-ACONITATE 2-METHYLTRANSFERASE-RELATED"/>
    <property type="match status" value="1"/>
</dbReference>
<evidence type="ECO:0000313" key="2">
    <source>
        <dbReference type="EMBL" id="EAR28049.1"/>
    </source>
</evidence>
<evidence type="ECO:0000259" key="1">
    <source>
        <dbReference type="Pfam" id="PF08241"/>
    </source>
</evidence>
<gene>
    <name evidence="2" type="ORF">PTD2_19577</name>
</gene>
<dbReference type="InterPro" id="IPR029063">
    <property type="entry name" value="SAM-dependent_MTases_sf"/>
</dbReference>
<dbReference type="InterPro" id="IPR013216">
    <property type="entry name" value="Methyltransf_11"/>
</dbReference>
<dbReference type="eggNOG" id="COG2226">
    <property type="taxonomic scope" value="Bacteria"/>
</dbReference>
<dbReference type="EMBL" id="AAOH01000004">
    <property type="protein sequence ID" value="EAR28049.1"/>
    <property type="molecule type" value="Genomic_DNA"/>
</dbReference>
<protein>
    <submittedName>
        <fullName evidence="2">Desthiobiotin biosynthesis reaction prior to pimeloyl CoA</fullName>
    </submittedName>
</protein>
<sequence>MTANLEHTTHFKRLTADKFSKAALQYQEFALVQQQSADYLISQISPRSNAICLDLGAGPGVNSRALKKLFTRVIALDLSEHMLAQIPASLVDFKCCADMDALPFQPNSFDAVFSNFASQWSQDFATLLSQLHQMLKPGGRVYLTNVLAGSLAEIAQAWQAIDNQKHINSFISYDEFKDIADHSSFKVIELHSKLHQQGFATALEAFKSIKAIGANTKMAHQPTGLLGKKAFQTVLSAYPHQQGEFYVSYYVGYMVLEK</sequence>
<proteinExistence type="predicted"/>
<dbReference type="CDD" id="cd02440">
    <property type="entry name" value="AdoMet_MTases"/>
    <property type="match status" value="1"/>
</dbReference>
<dbReference type="Gene3D" id="3.40.50.150">
    <property type="entry name" value="Vaccinia Virus protein VP39"/>
    <property type="match status" value="1"/>
</dbReference>
<keyword evidence="3" id="KW-1185">Reference proteome</keyword>
<dbReference type="SUPFAM" id="SSF53335">
    <property type="entry name" value="S-adenosyl-L-methionine-dependent methyltransferases"/>
    <property type="match status" value="1"/>
</dbReference>
<accession>A4C9J1</accession>
<organism evidence="2 3">
    <name type="scientific">Pseudoalteromonas tunicata D2</name>
    <dbReference type="NCBI Taxonomy" id="87626"/>
    <lineage>
        <taxon>Bacteria</taxon>
        <taxon>Pseudomonadati</taxon>
        <taxon>Pseudomonadota</taxon>
        <taxon>Gammaproteobacteria</taxon>
        <taxon>Alteromonadales</taxon>
        <taxon>Pseudoalteromonadaceae</taxon>
        <taxon>Pseudoalteromonas</taxon>
    </lineage>
</organism>